<protein>
    <recommendedName>
        <fullName evidence="3">DUF2281 domain-containing protein</fullName>
    </recommendedName>
</protein>
<proteinExistence type="predicted"/>
<name>A0A521EFZ2_9BACT</name>
<sequence length="64" mass="7548">MSNKELLLREIEELPDDKLRTVINFVRELKSRNSQESLGITFVSEPSLEKDWNKPEEDEAWSDL</sequence>
<keyword evidence="2" id="KW-1185">Reference proteome</keyword>
<gene>
    <name evidence="1" type="ORF">SAMN06265219_1123</name>
</gene>
<organism evidence="1 2">
    <name type="scientific">Gracilimonas mengyeensis</name>
    <dbReference type="NCBI Taxonomy" id="1302730"/>
    <lineage>
        <taxon>Bacteria</taxon>
        <taxon>Pseudomonadati</taxon>
        <taxon>Balneolota</taxon>
        <taxon>Balneolia</taxon>
        <taxon>Balneolales</taxon>
        <taxon>Balneolaceae</taxon>
        <taxon>Gracilimonas</taxon>
    </lineage>
</organism>
<evidence type="ECO:0000313" key="1">
    <source>
        <dbReference type="EMBL" id="SMO82856.1"/>
    </source>
</evidence>
<accession>A0A521EFZ2</accession>
<evidence type="ECO:0000313" key="2">
    <source>
        <dbReference type="Proteomes" id="UP000317557"/>
    </source>
</evidence>
<dbReference type="OrthoDB" id="964329at2"/>
<reference evidence="1 2" key="1">
    <citation type="submission" date="2017-05" db="EMBL/GenBank/DDBJ databases">
        <authorList>
            <person name="Varghese N."/>
            <person name="Submissions S."/>
        </authorList>
    </citation>
    <scope>NUCLEOTIDE SEQUENCE [LARGE SCALE GENOMIC DNA]</scope>
    <source>
        <strain evidence="1 2">DSM 21985</strain>
    </source>
</reference>
<dbReference type="AlphaFoldDB" id="A0A521EFZ2"/>
<dbReference type="RefSeq" id="WP_142455157.1">
    <property type="nucleotide sequence ID" value="NZ_FXTP01000012.1"/>
</dbReference>
<dbReference type="Proteomes" id="UP000317557">
    <property type="component" value="Unassembled WGS sequence"/>
</dbReference>
<evidence type="ECO:0008006" key="3">
    <source>
        <dbReference type="Google" id="ProtNLM"/>
    </source>
</evidence>
<dbReference type="EMBL" id="FXTP01000012">
    <property type="protein sequence ID" value="SMO82856.1"/>
    <property type="molecule type" value="Genomic_DNA"/>
</dbReference>